<evidence type="ECO:0000313" key="6">
    <source>
        <dbReference type="EMBL" id="TFW71497.1"/>
    </source>
</evidence>
<proteinExistence type="predicted"/>
<dbReference type="InterPro" id="IPR008613">
    <property type="entry name" value="Excalibur_Ca-bd_domain"/>
</dbReference>
<feature type="signal peptide" evidence="4">
    <location>
        <begin position="1"/>
        <end position="20"/>
    </location>
</feature>
<keyword evidence="4" id="KW-0732">Signal</keyword>
<dbReference type="OrthoDB" id="9805504at2"/>
<name>A0A4Y9VQV4_9PROT</name>
<dbReference type="InterPro" id="IPR035437">
    <property type="entry name" value="SNase_OB-fold_sf"/>
</dbReference>
<dbReference type="SMART" id="SM00318">
    <property type="entry name" value="SNc"/>
    <property type="match status" value="1"/>
</dbReference>
<evidence type="ECO:0000256" key="1">
    <source>
        <dbReference type="ARBA" id="ARBA00022722"/>
    </source>
</evidence>
<dbReference type="InterPro" id="IPR016071">
    <property type="entry name" value="Staphylococal_nuclease_OB-fold"/>
</dbReference>
<keyword evidence="3" id="KW-0378">Hydrolase</keyword>
<dbReference type="SUPFAM" id="SSF50199">
    <property type="entry name" value="Staphylococcal nuclease"/>
    <property type="match status" value="1"/>
</dbReference>
<dbReference type="Pfam" id="PF00565">
    <property type="entry name" value="SNase"/>
    <property type="match status" value="1"/>
</dbReference>
<dbReference type="AlphaFoldDB" id="A0A4Y9VQV4"/>
<reference evidence="6 7" key="1">
    <citation type="submission" date="2018-02" db="EMBL/GenBank/DDBJ databases">
        <title>A novel lanthanide dependent methylotroph, Methylotenera sp. La3113.</title>
        <authorList>
            <person name="Lv H."/>
            <person name="Tani A."/>
        </authorList>
    </citation>
    <scope>NUCLEOTIDE SEQUENCE [LARGE SCALE GENOMIC DNA]</scope>
    <source>
        <strain evidence="6 7">La3113</strain>
    </source>
</reference>
<evidence type="ECO:0000259" key="5">
    <source>
        <dbReference type="PROSITE" id="PS50830"/>
    </source>
</evidence>
<accession>A0A4Y9VQV4</accession>
<feature type="domain" description="TNase-like" evidence="5">
    <location>
        <begin position="21"/>
        <end position="142"/>
    </location>
</feature>
<keyword evidence="7" id="KW-1185">Reference proteome</keyword>
<dbReference type="PANTHER" id="PTHR12302:SF3">
    <property type="entry name" value="SERINE_THREONINE-PROTEIN KINASE 31"/>
    <property type="match status" value="1"/>
</dbReference>
<keyword evidence="2" id="KW-0255">Endonuclease</keyword>
<feature type="chain" id="PRO_5021317767" evidence="4">
    <location>
        <begin position="21"/>
        <end position="221"/>
    </location>
</feature>
<evidence type="ECO:0000313" key="7">
    <source>
        <dbReference type="Proteomes" id="UP000297706"/>
    </source>
</evidence>
<dbReference type="GO" id="GO:0016787">
    <property type="term" value="F:hydrolase activity"/>
    <property type="evidence" value="ECO:0007669"/>
    <property type="project" value="UniProtKB-KW"/>
</dbReference>
<dbReference type="Proteomes" id="UP000297706">
    <property type="component" value="Unassembled WGS sequence"/>
</dbReference>
<protein>
    <submittedName>
        <fullName evidence="6">Nuclease</fullName>
    </submittedName>
</protein>
<dbReference type="Gene3D" id="2.40.50.90">
    <property type="match status" value="1"/>
</dbReference>
<dbReference type="Pfam" id="PF05901">
    <property type="entry name" value="Excalibur"/>
    <property type="match status" value="1"/>
</dbReference>
<organism evidence="6 7">
    <name type="scientific">Methylotenera oryzisoli</name>
    <dbReference type="NCBI Taxonomy" id="2080758"/>
    <lineage>
        <taxon>Bacteria</taxon>
        <taxon>Pseudomonadati</taxon>
        <taxon>Pseudomonadota</taxon>
        <taxon>Betaproteobacteria</taxon>
        <taxon>Nitrosomonadales</taxon>
        <taxon>Methylophilaceae</taxon>
        <taxon>Methylotenera</taxon>
    </lineage>
</organism>
<gene>
    <name evidence="6" type="ORF">C3Y98_05210</name>
</gene>
<dbReference type="GO" id="GO:0003676">
    <property type="term" value="F:nucleic acid binding"/>
    <property type="evidence" value="ECO:0007669"/>
    <property type="project" value="InterPro"/>
</dbReference>
<comment type="caution">
    <text evidence="6">The sequence shown here is derived from an EMBL/GenBank/DDBJ whole genome shotgun (WGS) entry which is preliminary data.</text>
</comment>
<evidence type="ECO:0000256" key="3">
    <source>
        <dbReference type="ARBA" id="ARBA00022801"/>
    </source>
</evidence>
<evidence type="ECO:0000256" key="2">
    <source>
        <dbReference type="ARBA" id="ARBA00022759"/>
    </source>
</evidence>
<dbReference type="PROSITE" id="PS50830">
    <property type="entry name" value="TNASE_3"/>
    <property type="match status" value="1"/>
</dbReference>
<keyword evidence="1" id="KW-0540">Nuclease</keyword>
<dbReference type="InterPro" id="IPR002071">
    <property type="entry name" value="Thermonucl_AS"/>
</dbReference>
<dbReference type="PANTHER" id="PTHR12302">
    <property type="entry name" value="EBNA2 BINDING PROTEIN P100"/>
    <property type="match status" value="1"/>
</dbReference>
<dbReference type="PROSITE" id="PS01284">
    <property type="entry name" value="TNASE_2"/>
    <property type="match status" value="1"/>
</dbReference>
<evidence type="ECO:0000256" key="4">
    <source>
        <dbReference type="SAM" id="SignalP"/>
    </source>
</evidence>
<sequence length="221" mass="24306">MGRYYLALAISLLVPAICFAGTLSGVVVGIKDGDTIYLLTPDRQKKEVRFNAIDAPEKAQPFYNKSQQSLSNLCAGKDATVNTYGLDKYGRTLGDVFCQGKSANVHQVENGYAWVYRQYSNDANLIALEAAARSKGIGLWNDPSPIPPWDFRHGKRPETFEQTQARVKASANSAEGFSCGSKRYCRQMVSCEEARFYLKQCGLHKLDKDGDGVPCEVLCGG</sequence>
<dbReference type="EMBL" id="PQVH01000008">
    <property type="protein sequence ID" value="TFW71497.1"/>
    <property type="molecule type" value="Genomic_DNA"/>
</dbReference>
<dbReference type="GO" id="GO:0004519">
    <property type="term" value="F:endonuclease activity"/>
    <property type="evidence" value="ECO:0007669"/>
    <property type="project" value="UniProtKB-KW"/>
</dbReference>
<dbReference type="RefSeq" id="WP_135277043.1">
    <property type="nucleotide sequence ID" value="NZ_PQVH01000008.1"/>
</dbReference>